<dbReference type="UniPathway" id="UPA00588">
    <property type="reaction ID" value="UER00649"/>
</dbReference>
<dbReference type="Proteomes" id="UP000278962">
    <property type="component" value="Unassembled WGS sequence"/>
</dbReference>
<accession>A0A660KV42</accession>
<dbReference type="PROSITE" id="PS00113">
    <property type="entry name" value="ADENYLATE_KINASE"/>
    <property type="match status" value="1"/>
</dbReference>
<evidence type="ECO:0000256" key="7">
    <source>
        <dbReference type="RuleBase" id="RU003331"/>
    </source>
</evidence>
<feature type="binding site" evidence="5">
    <location>
        <position position="51"/>
    </location>
    <ligand>
        <name>AMP</name>
        <dbReference type="ChEBI" id="CHEBI:456215"/>
    </ligand>
</feature>
<organism evidence="8 9">
    <name type="scientific">Solirubrobacter pauli</name>
    <dbReference type="NCBI Taxonomy" id="166793"/>
    <lineage>
        <taxon>Bacteria</taxon>
        <taxon>Bacillati</taxon>
        <taxon>Actinomycetota</taxon>
        <taxon>Thermoleophilia</taxon>
        <taxon>Solirubrobacterales</taxon>
        <taxon>Solirubrobacteraceae</taxon>
        <taxon>Solirubrobacter</taxon>
    </lineage>
</organism>
<keyword evidence="4 5" id="KW-0418">Kinase</keyword>
<keyword evidence="5" id="KW-0963">Cytoplasm</keyword>
<comment type="pathway">
    <text evidence="5">Purine metabolism; AMP biosynthesis via salvage pathway; AMP from ADP: step 1/1.</text>
</comment>
<evidence type="ECO:0000256" key="3">
    <source>
        <dbReference type="ARBA" id="ARBA00022741"/>
    </source>
</evidence>
<comment type="domain">
    <text evidence="5">Consists of three domains, a large central CORE domain and two small peripheral domains, NMPbind and LID, which undergo movements during catalysis. The LID domain closes over the site of phosphoryl transfer upon ATP binding. Assembling and dissambling the active center during each catalytic cycle provides an effective means to prevent ATP hydrolysis.</text>
</comment>
<gene>
    <name evidence="5" type="primary">adk</name>
    <name evidence="8" type="ORF">C8N24_6545</name>
</gene>
<feature type="binding site" evidence="5">
    <location>
        <position position="143"/>
    </location>
    <ligand>
        <name>AMP</name>
        <dbReference type="ChEBI" id="CHEBI:456215"/>
    </ligand>
</feature>
<evidence type="ECO:0000256" key="4">
    <source>
        <dbReference type="ARBA" id="ARBA00022777"/>
    </source>
</evidence>
<dbReference type="AlphaFoldDB" id="A0A660KV42"/>
<feature type="binding site" evidence="5">
    <location>
        <position position="104"/>
    </location>
    <ligand>
        <name>AMP</name>
        <dbReference type="ChEBI" id="CHEBI:456215"/>
    </ligand>
</feature>
<comment type="caution">
    <text evidence="5">Lacks conserved residue(s) required for the propagation of feature annotation.</text>
</comment>
<protein>
    <recommendedName>
        <fullName evidence="5 7">Adenylate kinase</fullName>
        <shortName evidence="5">AK</shortName>
        <ecNumber evidence="5 7">2.7.4.3</ecNumber>
    </recommendedName>
    <alternativeName>
        <fullName evidence="5">ATP-AMP transphosphorylase</fullName>
    </alternativeName>
    <alternativeName>
        <fullName evidence="5">ATP:AMP phosphotransferase</fullName>
    </alternativeName>
    <alternativeName>
        <fullName evidence="5">Adenylate monophosphate kinase</fullName>
    </alternativeName>
</protein>
<dbReference type="EC" id="2.7.4.3" evidence="5 7"/>
<dbReference type="PRINTS" id="PR00094">
    <property type="entry name" value="ADENYLTKNASE"/>
</dbReference>
<feature type="binding site" evidence="5">
    <location>
        <position position="130"/>
    </location>
    <ligand>
        <name>ATP</name>
        <dbReference type="ChEBI" id="CHEBI:30616"/>
    </ligand>
</feature>
<evidence type="ECO:0000313" key="8">
    <source>
        <dbReference type="EMBL" id="RKQ84914.1"/>
    </source>
</evidence>
<feature type="region of interest" description="NMP" evidence="5">
    <location>
        <begin position="45"/>
        <end position="74"/>
    </location>
</feature>
<dbReference type="Pfam" id="PF00406">
    <property type="entry name" value="ADK"/>
    <property type="match status" value="1"/>
</dbReference>
<dbReference type="GO" id="GO:0005524">
    <property type="term" value="F:ATP binding"/>
    <property type="evidence" value="ECO:0007669"/>
    <property type="project" value="UniProtKB-UniRule"/>
</dbReference>
<sequence>MFELADKALGSGPMSMRVLMLAPPGGGKGTQGTRLARTLGVEHISSGDLLRAAVAEDTPLGREVDGYLKRGELAPDAIVTEAIRPILATRENYVLDGFPRKLSQTEGVDFDVVVYLDVPDEVVTRRLLGRGRADDRPEVIAERLRHYAADTEPLVDYYQQRGVLLRVDGDRPEDEIAAELAEKLAAKA</sequence>
<dbReference type="SUPFAM" id="SSF52540">
    <property type="entry name" value="P-loop containing nucleoside triphosphate hydrolases"/>
    <property type="match status" value="1"/>
</dbReference>
<dbReference type="CDD" id="cd01428">
    <property type="entry name" value="ADK"/>
    <property type="match status" value="1"/>
</dbReference>
<dbReference type="HAMAP" id="MF_00235">
    <property type="entry name" value="Adenylate_kinase_Adk"/>
    <property type="match status" value="1"/>
</dbReference>
<dbReference type="InterPro" id="IPR027417">
    <property type="entry name" value="P-loop_NTPase"/>
</dbReference>
<comment type="similarity">
    <text evidence="5 6">Belongs to the adenylate kinase family.</text>
</comment>
<keyword evidence="5 7" id="KW-0067">ATP-binding</keyword>
<dbReference type="PANTHER" id="PTHR23359">
    <property type="entry name" value="NUCLEOTIDE KINASE"/>
    <property type="match status" value="1"/>
</dbReference>
<evidence type="ECO:0000313" key="9">
    <source>
        <dbReference type="Proteomes" id="UP000278962"/>
    </source>
</evidence>
<feature type="binding site" evidence="5">
    <location>
        <begin position="97"/>
        <end position="100"/>
    </location>
    <ligand>
        <name>AMP</name>
        <dbReference type="ChEBI" id="CHEBI:456215"/>
    </ligand>
</feature>
<name>A0A660KV42_9ACTN</name>
<feature type="binding site" evidence="5">
    <location>
        <position position="46"/>
    </location>
    <ligand>
        <name>AMP</name>
        <dbReference type="ChEBI" id="CHEBI:456215"/>
    </ligand>
</feature>
<evidence type="ECO:0000256" key="2">
    <source>
        <dbReference type="ARBA" id="ARBA00022727"/>
    </source>
</evidence>
<dbReference type="InterPro" id="IPR000850">
    <property type="entry name" value="Adenylat/UMP-CMP_kin"/>
</dbReference>
<keyword evidence="9" id="KW-1185">Reference proteome</keyword>
<keyword evidence="3 5" id="KW-0547">Nucleotide-binding</keyword>
<evidence type="ECO:0000256" key="1">
    <source>
        <dbReference type="ARBA" id="ARBA00022679"/>
    </source>
</evidence>
<comment type="catalytic activity">
    <reaction evidence="5 7">
        <text>AMP + ATP = 2 ADP</text>
        <dbReference type="Rhea" id="RHEA:12973"/>
        <dbReference type="ChEBI" id="CHEBI:30616"/>
        <dbReference type="ChEBI" id="CHEBI:456215"/>
        <dbReference type="ChEBI" id="CHEBI:456216"/>
        <dbReference type="EC" id="2.7.4.3"/>
    </reaction>
</comment>
<keyword evidence="2 5" id="KW-0545">Nucleotide biosynthesis</keyword>
<feature type="binding site" evidence="5">
    <location>
        <begin position="25"/>
        <end position="30"/>
    </location>
    <ligand>
        <name>ATP</name>
        <dbReference type="ChEBI" id="CHEBI:30616"/>
    </ligand>
</feature>
<dbReference type="EMBL" id="RBIL01000003">
    <property type="protein sequence ID" value="RKQ84914.1"/>
    <property type="molecule type" value="Genomic_DNA"/>
</dbReference>
<proteinExistence type="inferred from homology"/>
<comment type="subcellular location">
    <subcellularLocation>
        <location evidence="5 7">Cytoplasm</location>
    </subcellularLocation>
</comment>
<dbReference type="GO" id="GO:0044209">
    <property type="term" value="P:AMP salvage"/>
    <property type="evidence" value="ECO:0007669"/>
    <property type="project" value="UniProtKB-UniRule"/>
</dbReference>
<dbReference type="GO" id="GO:0004017">
    <property type="term" value="F:AMP kinase activity"/>
    <property type="evidence" value="ECO:0007669"/>
    <property type="project" value="UniProtKB-UniRule"/>
</dbReference>
<comment type="caution">
    <text evidence="8">The sequence shown here is derived from an EMBL/GenBank/DDBJ whole genome shotgun (WGS) entry which is preliminary data.</text>
</comment>
<evidence type="ECO:0000256" key="5">
    <source>
        <dbReference type="HAMAP-Rule" id="MF_00235"/>
    </source>
</evidence>
<dbReference type="Gene3D" id="3.40.50.300">
    <property type="entry name" value="P-loop containing nucleotide triphosphate hydrolases"/>
    <property type="match status" value="1"/>
</dbReference>
<feature type="binding site" evidence="5">
    <location>
        <position position="171"/>
    </location>
    <ligand>
        <name>ATP</name>
        <dbReference type="ChEBI" id="CHEBI:30616"/>
    </ligand>
</feature>
<evidence type="ECO:0000256" key="6">
    <source>
        <dbReference type="RuleBase" id="RU003330"/>
    </source>
</evidence>
<reference evidence="8 9" key="1">
    <citation type="submission" date="2018-10" db="EMBL/GenBank/DDBJ databases">
        <title>Genomic Encyclopedia of Archaeal and Bacterial Type Strains, Phase II (KMG-II): from individual species to whole genera.</title>
        <authorList>
            <person name="Goeker M."/>
        </authorList>
    </citation>
    <scope>NUCLEOTIDE SEQUENCE [LARGE SCALE GENOMIC DNA]</scope>
    <source>
        <strain evidence="8 9">DSM 14954</strain>
    </source>
</reference>
<comment type="function">
    <text evidence="5">Catalyzes the reversible transfer of the terminal phosphate group between ATP and AMP. Plays an important role in cellular energy homeostasis and in adenine nucleotide metabolism.</text>
</comment>
<keyword evidence="1 5" id="KW-0808">Transferase</keyword>
<feature type="binding site" evidence="5">
    <location>
        <position position="132"/>
    </location>
    <ligand>
        <name>AMP</name>
        <dbReference type="ChEBI" id="CHEBI:456215"/>
    </ligand>
</feature>
<comment type="subunit">
    <text evidence="5 7">Monomer.</text>
</comment>
<dbReference type="GO" id="GO:0005737">
    <property type="term" value="C:cytoplasm"/>
    <property type="evidence" value="ECO:0007669"/>
    <property type="project" value="UniProtKB-SubCell"/>
</dbReference>
<dbReference type="InterPro" id="IPR033690">
    <property type="entry name" value="Adenylat_kinase_CS"/>
</dbReference>